<keyword evidence="4" id="KW-0812">Transmembrane</keyword>
<dbReference type="eggNOG" id="COG1566">
    <property type="taxonomic scope" value="Bacteria"/>
</dbReference>
<keyword evidence="4" id="KW-0472">Membrane</keyword>
<feature type="coiled-coil region" evidence="2">
    <location>
        <begin position="93"/>
        <end position="186"/>
    </location>
</feature>
<dbReference type="Pfam" id="PF25917">
    <property type="entry name" value="BSH_RND"/>
    <property type="match status" value="1"/>
</dbReference>
<feature type="region of interest" description="Disordered" evidence="3">
    <location>
        <begin position="351"/>
        <end position="373"/>
    </location>
</feature>
<dbReference type="Proteomes" id="UP000005522">
    <property type="component" value="Chromosome"/>
</dbReference>
<dbReference type="GO" id="GO:0030313">
    <property type="term" value="C:cell envelope"/>
    <property type="evidence" value="ECO:0007669"/>
    <property type="project" value="UniProtKB-SubCell"/>
</dbReference>
<dbReference type="HOGENOM" id="CLU_018816_15_0_6"/>
<proteinExistence type="predicted"/>
<dbReference type="InterPro" id="IPR058634">
    <property type="entry name" value="AaeA-lik-b-barrel"/>
</dbReference>
<dbReference type="Pfam" id="PF25963">
    <property type="entry name" value="Beta-barrel_AAEA"/>
    <property type="match status" value="1"/>
</dbReference>
<keyword evidence="2" id="KW-0175">Coiled coil</keyword>
<protein>
    <submittedName>
        <fullName evidence="7">Multidrug resistance protein A</fullName>
    </submittedName>
</protein>
<feature type="domain" description="Multidrug resistance protein MdtA-like barrel-sandwich hybrid" evidence="5">
    <location>
        <begin position="62"/>
        <end position="244"/>
    </location>
</feature>
<dbReference type="KEGG" id="acz:Acaty_c2028"/>
<accession>A0A059ZSS4</accession>
<name>A0A059ZSS4_ACICK</name>
<dbReference type="PANTHER" id="PTHR30386:SF19">
    <property type="entry name" value="MULTIDRUG EXPORT PROTEIN EMRA-RELATED"/>
    <property type="match status" value="1"/>
</dbReference>
<comment type="subcellular location">
    <subcellularLocation>
        <location evidence="1">Cell envelope</location>
    </subcellularLocation>
</comment>
<dbReference type="InterPro" id="IPR050739">
    <property type="entry name" value="MFP"/>
</dbReference>
<evidence type="ECO:0000259" key="6">
    <source>
        <dbReference type="Pfam" id="PF25963"/>
    </source>
</evidence>
<feature type="transmembrane region" description="Helical" evidence="4">
    <location>
        <begin position="23"/>
        <end position="43"/>
    </location>
</feature>
<reference evidence="7 8" key="1">
    <citation type="journal article" date="2009" name="J. Bacteriol.">
        <title>Draft genome sequence of the extremely acidophilic bacterium Acidithiobacillus caldus ATCC 51756 reveals metabolic versatility in the genus Acidithiobacillus.</title>
        <authorList>
            <person name="Valdes J."/>
            <person name="Quatrini R."/>
            <person name="Hallberg K."/>
            <person name="Dopson M."/>
            <person name="Valenzuela P.D."/>
            <person name="Holmes D.S."/>
        </authorList>
    </citation>
    <scope>NUCLEOTIDE SEQUENCE [LARGE SCALE GENOMIC DNA]</scope>
    <source>
        <strain evidence="8">ATCC 51756 / DSM 8584 / KU</strain>
    </source>
</reference>
<feature type="domain" description="p-hydroxybenzoic acid efflux pump subunit AaeA-like beta-barrel" evidence="6">
    <location>
        <begin position="252"/>
        <end position="340"/>
    </location>
</feature>
<dbReference type="InterPro" id="IPR058625">
    <property type="entry name" value="MdtA-like_BSH"/>
</dbReference>
<evidence type="ECO:0000256" key="3">
    <source>
        <dbReference type="SAM" id="MobiDB-lite"/>
    </source>
</evidence>
<dbReference type="Gene3D" id="2.40.30.170">
    <property type="match status" value="1"/>
</dbReference>
<dbReference type="Gene3D" id="1.10.287.470">
    <property type="entry name" value="Helix hairpin bin"/>
    <property type="match status" value="1"/>
</dbReference>
<dbReference type="AlphaFoldDB" id="A0A059ZSS4"/>
<dbReference type="GO" id="GO:0055085">
    <property type="term" value="P:transmembrane transport"/>
    <property type="evidence" value="ECO:0007669"/>
    <property type="project" value="InterPro"/>
</dbReference>
<dbReference type="PANTHER" id="PTHR30386">
    <property type="entry name" value="MEMBRANE FUSION SUBUNIT OF EMRAB-TOLC MULTIDRUG EFFLUX PUMP"/>
    <property type="match status" value="1"/>
</dbReference>
<dbReference type="EMBL" id="CP005986">
    <property type="protein sequence ID" value="AIA55884.1"/>
    <property type="molecule type" value="Genomic_DNA"/>
</dbReference>
<evidence type="ECO:0000256" key="1">
    <source>
        <dbReference type="ARBA" id="ARBA00004196"/>
    </source>
</evidence>
<dbReference type="SUPFAM" id="SSF111369">
    <property type="entry name" value="HlyD-like secretion proteins"/>
    <property type="match status" value="2"/>
</dbReference>
<sequence>MASDLGNSSHRAGNPPWRGRRNLLILAIAVVTMAFVLAGWWYLYGRKWVSVDDAYVQGNKYPITAQVSGQVDQVLAYDTEAVRAGQVLVRLRARRLVATLQAAKAKVARERDEAEALLAQIDAAQARVQALSAQLVAARARSQRLGLAARSGASAELDAIVAQQRVQELQSQRREAEAELVALKKQLGEHGPAAYPPLRQAQAELTLARIDWQRRSIRAPVAGILAQEAVQPGEHIQPGQRLFTLIPLNQIWVDAYVKETRLAGVELGSEVQLRSDLYGGGVRYRGRVVGIGAATGAEFAVLPPENASGNWIKFTQRVPVRILVDTRDLGAHPLRPGLTMHADIRRHGPRQPLDLPPWYTQRGLAVGGTGSTP</sequence>
<organism evidence="7 8">
    <name type="scientific">Acidithiobacillus caldus (strain ATCC 51756 / DSM 8584 / KU)</name>
    <dbReference type="NCBI Taxonomy" id="637389"/>
    <lineage>
        <taxon>Bacteria</taxon>
        <taxon>Pseudomonadati</taxon>
        <taxon>Pseudomonadota</taxon>
        <taxon>Acidithiobacillia</taxon>
        <taxon>Acidithiobacillales</taxon>
        <taxon>Acidithiobacillaceae</taxon>
        <taxon>Acidithiobacillus</taxon>
    </lineage>
</organism>
<gene>
    <name evidence="7" type="ORF">Acaty_c2028</name>
</gene>
<dbReference type="RefSeq" id="WP_051620803.1">
    <property type="nucleotide sequence ID" value="NZ_CP005986.1"/>
</dbReference>
<evidence type="ECO:0000313" key="7">
    <source>
        <dbReference type="EMBL" id="AIA55884.1"/>
    </source>
</evidence>
<keyword evidence="4" id="KW-1133">Transmembrane helix</keyword>
<evidence type="ECO:0000256" key="4">
    <source>
        <dbReference type="SAM" id="Phobius"/>
    </source>
</evidence>
<dbReference type="Gene3D" id="2.40.50.100">
    <property type="match status" value="1"/>
</dbReference>
<evidence type="ECO:0000259" key="5">
    <source>
        <dbReference type="Pfam" id="PF25917"/>
    </source>
</evidence>
<evidence type="ECO:0000256" key="2">
    <source>
        <dbReference type="SAM" id="Coils"/>
    </source>
</evidence>
<evidence type="ECO:0000313" key="8">
    <source>
        <dbReference type="Proteomes" id="UP000005522"/>
    </source>
</evidence>